<keyword evidence="6 8" id="KW-1133">Transmembrane helix</keyword>
<evidence type="ECO:0000256" key="7">
    <source>
        <dbReference type="ARBA" id="ARBA00023136"/>
    </source>
</evidence>
<accession>T1H0F7</accession>
<feature type="transmembrane region" description="Helical" evidence="8">
    <location>
        <begin position="53"/>
        <end position="76"/>
    </location>
</feature>
<dbReference type="STRING" id="36166.T1H0F7"/>
<dbReference type="PANTHER" id="PTHR12982">
    <property type="entry name" value="PHOSPHATIDYLINOSITOL GLYCAN, CLASS C"/>
    <property type="match status" value="1"/>
</dbReference>
<feature type="transmembrane region" description="Helical" evidence="8">
    <location>
        <begin position="168"/>
        <end position="189"/>
    </location>
</feature>
<dbReference type="InterPro" id="IPR009450">
    <property type="entry name" value="Plno_GlcNAc_GPI2"/>
</dbReference>
<keyword evidence="7 8" id="KW-0472">Membrane</keyword>
<keyword evidence="5 8" id="KW-0812">Transmembrane</keyword>
<dbReference type="UniPathway" id="UPA00196"/>
<comment type="subcellular location">
    <subcellularLocation>
        <location evidence="1">Membrane</location>
        <topology evidence="1">Multi-pass membrane protein</topology>
    </subcellularLocation>
</comment>
<feature type="transmembrane region" description="Helical" evidence="8">
    <location>
        <begin position="220"/>
        <end position="240"/>
    </location>
</feature>
<proteinExistence type="inferred from homology"/>
<feature type="transmembrane region" description="Helical" evidence="8">
    <location>
        <begin position="196"/>
        <end position="214"/>
    </location>
</feature>
<evidence type="ECO:0000313" key="10">
    <source>
        <dbReference type="Proteomes" id="UP000015102"/>
    </source>
</evidence>
<evidence type="ECO:0000256" key="6">
    <source>
        <dbReference type="ARBA" id="ARBA00022989"/>
    </source>
</evidence>
<sequence length="266" mass="30516">MPPKSKKFIESTKPKWEKNLYSNQGYPDNYTDESFLKDLKTNINLKHYTYLEAIQGATFLSNQISCVTCFLFNFYFMNSGELSPSKALLFNGTVTLVCYIAYKIRNLSINDLMESSKTLLTVLVFGYIFSPLLHTLTDAISTDTIYSMTFFVMFLNIAFHDYGLESAFTVFLVPCICSFGIAAVYFVLYPIFSRRFWKSYLLIPLSGGVCYYLSEISVPLLYTYVAVVVFINILCPILFVRLQRHKNNIYGPWDEAVVDIGDKKSK</sequence>
<dbReference type="Pfam" id="PF06432">
    <property type="entry name" value="GPI2"/>
    <property type="match status" value="2"/>
</dbReference>
<comment type="pathway">
    <text evidence="2">Glycolipid biosynthesis; glycosylphosphatidylinositol-anchor biosynthesis.</text>
</comment>
<feature type="transmembrane region" description="Helical" evidence="8">
    <location>
        <begin position="116"/>
        <end position="133"/>
    </location>
</feature>
<evidence type="ECO:0000256" key="2">
    <source>
        <dbReference type="ARBA" id="ARBA00004687"/>
    </source>
</evidence>
<name>T1H0F7_MEGSC</name>
<keyword evidence="4" id="KW-0337">GPI-anchor biosynthesis</keyword>
<evidence type="ECO:0000256" key="1">
    <source>
        <dbReference type="ARBA" id="ARBA00004141"/>
    </source>
</evidence>
<dbReference type="PIRSF" id="PIRSF016104">
    <property type="entry name" value="GPI2"/>
    <property type="match status" value="1"/>
</dbReference>
<dbReference type="HOGENOM" id="CLU_024002_2_0_1"/>
<keyword evidence="10" id="KW-1185">Reference proteome</keyword>
<evidence type="ECO:0000256" key="4">
    <source>
        <dbReference type="ARBA" id="ARBA00022502"/>
    </source>
</evidence>
<organism evidence="9 10">
    <name type="scientific">Megaselia scalaris</name>
    <name type="common">Humpbacked fly</name>
    <name type="synonym">Phora scalaris</name>
    <dbReference type="NCBI Taxonomy" id="36166"/>
    <lineage>
        <taxon>Eukaryota</taxon>
        <taxon>Metazoa</taxon>
        <taxon>Ecdysozoa</taxon>
        <taxon>Arthropoda</taxon>
        <taxon>Hexapoda</taxon>
        <taxon>Insecta</taxon>
        <taxon>Pterygota</taxon>
        <taxon>Neoptera</taxon>
        <taxon>Endopterygota</taxon>
        <taxon>Diptera</taxon>
        <taxon>Brachycera</taxon>
        <taxon>Muscomorpha</taxon>
        <taxon>Platypezoidea</taxon>
        <taxon>Phoridae</taxon>
        <taxon>Megaseliini</taxon>
        <taxon>Megaselia</taxon>
    </lineage>
</organism>
<evidence type="ECO:0000313" key="9">
    <source>
        <dbReference type="EnsemblMetazoa" id="MESCA009633-PA"/>
    </source>
</evidence>
<dbReference type="PANTHER" id="PTHR12982:SF0">
    <property type="entry name" value="PHOSPHATIDYLINOSITOL N-ACETYLGLUCOSAMINYLTRANSFERASE SUBUNIT C"/>
    <property type="match status" value="1"/>
</dbReference>
<dbReference type="EMBL" id="CAQQ02197417">
    <property type="status" value="NOT_ANNOTATED_CDS"/>
    <property type="molecule type" value="Genomic_DNA"/>
</dbReference>
<evidence type="ECO:0008006" key="11">
    <source>
        <dbReference type="Google" id="ProtNLM"/>
    </source>
</evidence>
<evidence type="ECO:0000256" key="3">
    <source>
        <dbReference type="ARBA" id="ARBA00008321"/>
    </source>
</evidence>
<comment type="similarity">
    <text evidence="3">Belongs to the PIGC family.</text>
</comment>
<dbReference type="EnsemblMetazoa" id="MESCA009633-RA">
    <property type="protein sequence ID" value="MESCA009633-PA"/>
    <property type="gene ID" value="MESCA009633"/>
</dbReference>
<dbReference type="AlphaFoldDB" id="T1H0F7"/>
<evidence type="ECO:0000256" key="5">
    <source>
        <dbReference type="ARBA" id="ARBA00022692"/>
    </source>
</evidence>
<protein>
    <recommendedName>
        <fullName evidence="11">Phosphatidylinositol N-acetylglucosaminyltransferase</fullName>
    </recommendedName>
</protein>
<reference evidence="9" key="2">
    <citation type="submission" date="2015-06" db="UniProtKB">
        <authorList>
            <consortium name="EnsemblMetazoa"/>
        </authorList>
    </citation>
    <scope>IDENTIFICATION</scope>
</reference>
<reference evidence="10" key="1">
    <citation type="submission" date="2013-02" db="EMBL/GenBank/DDBJ databases">
        <authorList>
            <person name="Hughes D."/>
        </authorList>
    </citation>
    <scope>NUCLEOTIDE SEQUENCE</scope>
    <source>
        <strain>Durham</strain>
        <strain evidence="10">NC isolate 2 -- Noor lab</strain>
    </source>
</reference>
<dbReference type="GO" id="GO:0000506">
    <property type="term" value="C:glycosylphosphatidylinositol-N-acetylglucosaminyltransferase (GPI-GnT) complex"/>
    <property type="evidence" value="ECO:0007669"/>
    <property type="project" value="TreeGrafter"/>
</dbReference>
<feature type="transmembrane region" description="Helical" evidence="8">
    <location>
        <begin position="145"/>
        <end position="162"/>
    </location>
</feature>
<dbReference type="GO" id="GO:0006506">
    <property type="term" value="P:GPI anchor biosynthetic process"/>
    <property type="evidence" value="ECO:0007669"/>
    <property type="project" value="UniProtKB-UniPathway"/>
</dbReference>
<evidence type="ECO:0000256" key="8">
    <source>
        <dbReference type="SAM" id="Phobius"/>
    </source>
</evidence>
<dbReference type="Proteomes" id="UP000015102">
    <property type="component" value="Unassembled WGS sequence"/>
</dbReference>
<feature type="transmembrane region" description="Helical" evidence="8">
    <location>
        <begin position="88"/>
        <end position="104"/>
    </location>
</feature>
<dbReference type="OMA" id="WITMQAS"/>